<keyword evidence="1" id="KW-0614">Plasmid</keyword>
<gene>
    <name evidence="1" type="ordered locus">GBAA_pXO1_0165</name>
</gene>
<dbReference type="AlphaFoldDB" id="Q6EZL8"/>
<reference evidence="1 2" key="1">
    <citation type="journal article" date="2009" name="J. Bacteriol.">
        <title>The complete genome sequence of Bacillus anthracis Ames 'Ancestor'.</title>
        <authorList>
            <person name="Ravel J."/>
            <person name="Jiang L."/>
            <person name="Stanley S.T."/>
            <person name="Wilson M.R."/>
            <person name="Decker R.S."/>
            <person name="Read T.D."/>
            <person name="Worsham P."/>
            <person name="Keim P.S."/>
            <person name="Salzberg S.L."/>
            <person name="Fraser-Liggett C.M."/>
            <person name="Rasko D.A."/>
        </authorList>
    </citation>
    <scope>NUCLEOTIDE SEQUENCE [LARGE SCALE GENOMIC DNA]</scope>
    <source>
        <strain evidence="2">Ames ancestor</strain>
        <plasmid evidence="2">pXO1</plasmid>
    </source>
</reference>
<dbReference type="EMBL" id="AE017336">
    <property type="protein sequence ID" value="AAT28906.2"/>
    <property type="molecule type" value="Genomic_DNA"/>
</dbReference>
<dbReference type="Proteomes" id="UP000000594">
    <property type="component" value="Plasmid pXO1"/>
</dbReference>
<keyword evidence="2" id="KW-1185">Reference proteome</keyword>
<evidence type="ECO:0000313" key="2">
    <source>
        <dbReference type="Proteomes" id="UP000000594"/>
    </source>
</evidence>
<evidence type="ECO:0000313" key="1">
    <source>
        <dbReference type="EMBL" id="AAT28906.2"/>
    </source>
</evidence>
<geneLocation type="plasmid" evidence="1 2">
    <name>pXO1</name>
</geneLocation>
<sequence length="34" mass="3860">MIEIDKDHKSVANILKEKATAKNILLLEKIKVVI</sequence>
<organism evidence="1 2">
    <name type="scientific">Bacillus anthracis</name>
    <name type="common">anthrax bacterium</name>
    <dbReference type="NCBI Taxonomy" id="1392"/>
    <lineage>
        <taxon>Bacteria</taxon>
        <taxon>Bacillati</taxon>
        <taxon>Bacillota</taxon>
        <taxon>Bacilli</taxon>
        <taxon>Bacillales</taxon>
        <taxon>Bacillaceae</taxon>
        <taxon>Bacillus</taxon>
        <taxon>Bacillus cereus group</taxon>
    </lineage>
</organism>
<dbReference type="KEGG" id="bar:GBAA_pXO1_0165"/>
<proteinExistence type="predicted"/>
<accession>Q6EZL8</accession>
<protein>
    <submittedName>
        <fullName evidence="1">Conserved domain protein</fullName>
    </submittedName>
</protein>
<name>Q6EZL8_BACAN</name>
<dbReference type="HOGENOM" id="CLU_3371786_0_0_9"/>